<organism evidence="2 3">
    <name type="scientific">Fusobacterium mortiferum ATCC 9817</name>
    <dbReference type="NCBI Taxonomy" id="469616"/>
    <lineage>
        <taxon>Bacteria</taxon>
        <taxon>Fusobacteriati</taxon>
        <taxon>Fusobacteriota</taxon>
        <taxon>Fusobacteriia</taxon>
        <taxon>Fusobacteriales</taxon>
        <taxon>Fusobacteriaceae</taxon>
        <taxon>Fusobacterium</taxon>
    </lineage>
</organism>
<dbReference type="InterPro" id="IPR034074">
    <property type="entry name" value="Y4bN_pept_dom"/>
</dbReference>
<reference evidence="3" key="1">
    <citation type="journal article" date="2018" name="MSphere">
        <title>Fusobacterium Genomics Using MinION and Illumina Sequencing Enables Genome Completion and Correction.</title>
        <authorList>
            <person name="Todd S.M."/>
            <person name="Settlage R.E."/>
            <person name="Lahmers K.K."/>
            <person name="Slade D.J."/>
        </authorList>
    </citation>
    <scope>NUCLEOTIDE SEQUENCE [LARGE SCALE GENOMIC DNA]</scope>
    <source>
        <strain evidence="3">ATCC 9817</strain>
    </source>
</reference>
<dbReference type="InterPro" id="IPR036852">
    <property type="entry name" value="Peptidase_S8/S53_dom_sf"/>
</dbReference>
<sequence>MNNILQLKGLFEQKSRQPLPIIPSLPKGGKVEVGHLKKLKDNLLKLKKFWFNEELIPGALIGVCYKDVIAKSRRISGTFSKGKKITSNSSIVGACFTSSGKIKHIITHYVSIELLNYTISNYENVIEILEKYFEGVMTSETLKEYTSNKKEFLFKDKIGKDSFFKIIIDAYYVEDFILNNKVEKFENDAIVSLYETDIETLDLLKKIGINIFSNKLIDKTTILLTPEEIEILYKKAPYLVAMAVTDINEYDKFNYDNIEYKKSITPMIPSPKNEPTIGVIDTLFDEKVYFSEWVEYHDMIAKEIKKDKIDYEHGTSVTSIIVDGPTLNPDLDDGCGRFKVRHFGVALHSKTSSFVILKQIEEIIKSNRDIKVWNLSLGSKFQINDNFVSPEAAIIDKIQYENDVIFIIAGTNKVESEIEKIGAPADSINSLVVNSINSKKEKASYSRKGPVLSFFTKPDISYYGGDIEKKIKVYTGNKEKLVMGTSYAAPWIARKMAYLINILGLSREVAKALIINSATTWEENKIENSFFIGHGIVPIKIEDILKTKNDEITFILTGTSERYDTYTYNLPIPVVKDKHPFIAKATLCYFPACKRNQGVDYTTTELDISFGRIKENSIETINNNFQTLEGNHMYEGNARIFFRKWDNVKHIREVYKKGTRSKKAYDKGLWGISLKTKERLDEKHGRGIKFGIVVTLKEIDGVNRIEEFIRNCFLRGWLVNKLDVVNQVEIYNKAEEIISFDD</sequence>
<dbReference type="Gene3D" id="3.40.50.200">
    <property type="entry name" value="Peptidase S8/S53 domain"/>
    <property type="match status" value="1"/>
</dbReference>
<protein>
    <submittedName>
        <fullName evidence="2">Serine protease</fullName>
    </submittedName>
</protein>
<dbReference type="InterPro" id="IPR000209">
    <property type="entry name" value="Peptidase_S8/S53_dom"/>
</dbReference>
<dbReference type="CDD" id="cd04847">
    <property type="entry name" value="Peptidases_S8_Subtilisin_like_2"/>
    <property type="match status" value="1"/>
</dbReference>
<keyword evidence="2" id="KW-0645">Protease</keyword>
<dbReference type="Pfam" id="PF00082">
    <property type="entry name" value="Peptidase_S8"/>
    <property type="match status" value="1"/>
</dbReference>
<proteinExistence type="predicted"/>
<dbReference type="EMBL" id="CP028102">
    <property type="protein sequence ID" value="AVQ19410.1"/>
    <property type="molecule type" value="Genomic_DNA"/>
</dbReference>
<dbReference type="GO" id="GO:0008233">
    <property type="term" value="F:peptidase activity"/>
    <property type="evidence" value="ECO:0007669"/>
    <property type="project" value="UniProtKB-KW"/>
</dbReference>
<keyword evidence="3" id="KW-1185">Reference proteome</keyword>
<accession>A0ABM6TYA3</accession>
<feature type="domain" description="Peptidase S8/S53" evidence="1">
    <location>
        <begin position="274"/>
        <end position="530"/>
    </location>
</feature>
<gene>
    <name evidence="2" type="ORF">C4N19_10025</name>
</gene>
<keyword evidence="2" id="KW-0378">Hydrolase</keyword>
<dbReference type="GeneID" id="62763869"/>
<name>A0ABM6TYA3_FUSMR</name>
<dbReference type="RefSeq" id="WP_005885319.1">
    <property type="nucleotide sequence ID" value="NZ_CP028102.1"/>
</dbReference>
<dbReference type="Proteomes" id="UP000240258">
    <property type="component" value="Chromosome"/>
</dbReference>
<dbReference type="GO" id="GO:0006508">
    <property type="term" value="P:proteolysis"/>
    <property type="evidence" value="ECO:0007669"/>
    <property type="project" value="UniProtKB-KW"/>
</dbReference>
<evidence type="ECO:0000313" key="2">
    <source>
        <dbReference type="EMBL" id="AVQ19410.1"/>
    </source>
</evidence>
<evidence type="ECO:0000259" key="1">
    <source>
        <dbReference type="Pfam" id="PF00082"/>
    </source>
</evidence>
<dbReference type="SUPFAM" id="SSF52743">
    <property type="entry name" value="Subtilisin-like"/>
    <property type="match status" value="1"/>
</dbReference>
<evidence type="ECO:0000313" key="3">
    <source>
        <dbReference type="Proteomes" id="UP000240258"/>
    </source>
</evidence>